<reference evidence="1" key="1">
    <citation type="journal article" date="2015" name="PLoS ONE">
        <title>Investigation of a Large Collection of Pseudomonas aeruginosa Bacteriophages Collected from a Single Environmental Source in Abidjan, Cote d'Ivoire.</title>
        <authorList>
            <person name="Essoh C."/>
            <person name="Latino L."/>
            <person name="Midoux C."/>
            <person name="Blouin Y."/>
            <person name="Loukou G."/>
            <person name="Nguetta S.P."/>
            <person name="Lathro S."/>
            <person name="Cablanmian A."/>
            <person name="Kouassi A.K."/>
            <person name="Vergnaud G."/>
            <person name="Pourcel C."/>
        </authorList>
    </citation>
    <scope>NUCLEOTIDE SEQUENCE [LARGE SCALE GENOMIC DNA]</scope>
    <source>
        <strain evidence="1">Ab06</strain>
    </source>
</reference>
<dbReference type="EMBL" id="LN610582">
    <property type="protein sequence ID" value="CEQ38341.1"/>
    <property type="molecule type" value="Genomic_DNA"/>
</dbReference>
<proteinExistence type="predicted"/>
<gene>
    <name evidence="1" type="primary">ORF_029</name>
</gene>
<organism evidence="1">
    <name type="scientific">Pseudomonas phage vB_PaeM_PAO1_Ab06</name>
    <dbReference type="NCBI Taxonomy" id="1548910"/>
    <lineage>
        <taxon>Viruses</taxon>
        <taxon>Duplodnaviria</taxon>
        <taxon>Heunggongvirae</taxon>
        <taxon>Uroviricota</taxon>
        <taxon>Caudoviricetes</taxon>
        <taxon>Vandenendeviridae</taxon>
        <taxon>Nankokuvirus</taxon>
        <taxon>Nankokuvirus Ab03</taxon>
    </lineage>
</organism>
<accession>A0A0C7TC45</accession>
<protein>
    <submittedName>
        <fullName evidence="1">Uncharacterized protein</fullName>
    </submittedName>
</protein>
<sequence length="191" mass="21574">MSTLTVDLYTDHADGPPFEPTWVVLSGNLKRDTLKLFNLVSDRAARLGPASYVHLSHLDSQANRNKEVRTYLDVLQQDVLSIHIQETQMSNKHDPFTVSVTSIHGGGVGWKINGVITCTREMDKDMAVLFEELDRRRYLPQPDTKETPDEGYPANQVLLSPMETQNGFQRLHIAEMERQANALLVQGKESE</sequence>
<name>A0A0C7TC45_9CAUD</name>
<evidence type="ECO:0000313" key="1">
    <source>
        <dbReference type="EMBL" id="CEQ38341.1"/>
    </source>
</evidence>